<protein>
    <recommendedName>
        <fullName evidence="2">Biogenesis of lysosome-related organelles complex 1 subunit 1</fullName>
    </recommendedName>
</protein>
<dbReference type="PANTHER" id="PTHR13073:SF0">
    <property type="entry name" value="BIOGENESIS OF LYSOSOME-RELATED ORGANELLES COMPLEX 1 SUBUNIT 1"/>
    <property type="match status" value="1"/>
</dbReference>
<evidence type="ECO:0000256" key="1">
    <source>
        <dbReference type="ARBA" id="ARBA00007133"/>
    </source>
</evidence>
<dbReference type="PANTHER" id="PTHR13073">
    <property type="entry name" value="BLOC-1 COMPLEX SUBUNIT 1"/>
    <property type="match status" value="1"/>
</dbReference>
<sequence>MFRSVIENHASQQKFLKEQQEFHKARALQHSDRFITLLACDLDQKVLGVYSNQLEIEKQSKATKKELNRLRSNVSELSQLVRKVTETLREVGDVGNYISVIEEKTQQLWGASSSECEVLPATSADQIT</sequence>
<dbReference type="GO" id="GO:0016197">
    <property type="term" value="P:endosomal transport"/>
    <property type="evidence" value="ECO:0007669"/>
    <property type="project" value="TreeGrafter"/>
</dbReference>
<keyword evidence="5" id="KW-1185">Reference proteome</keyword>
<dbReference type="Pfam" id="PF06320">
    <property type="entry name" value="GCN5L1"/>
    <property type="match status" value="1"/>
</dbReference>
<dbReference type="Proteomes" id="UP000232323">
    <property type="component" value="Unassembled WGS sequence"/>
</dbReference>
<proteinExistence type="inferred from homology"/>
<feature type="coiled-coil region" evidence="3">
    <location>
        <begin position="53"/>
        <end position="87"/>
    </location>
</feature>
<dbReference type="GO" id="GO:0031083">
    <property type="term" value="C:BLOC-1 complex"/>
    <property type="evidence" value="ECO:0007669"/>
    <property type="project" value="InterPro"/>
</dbReference>
<evidence type="ECO:0000313" key="5">
    <source>
        <dbReference type="Proteomes" id="UP000232323"/>
    </source>
</evidence>
<gene>
    <name evidence="4" type="ORF">CEUSTIGMA_g2276.t1</name>
</gene>
<keyword evidence="3" id="KW-0175">Coiled coil</keyword>
<reference evidence="4 5" key="1">
    <citation type="submission" date="2017-08" db="EMBL/GenBank/DDBJ databases">
        <title>Acidophilic green algal genome provides insights into adaptation to an acidic environment.</title>
        <authorList>
            <person name="Hirooka S."/>
            <person name="Hirose Y."/>
            <person name="Kanesaki Y."/>
            <person name="Higuchi S."/>
            <person name="Fujiwara T."/>
            <person name="Onuma R."/>
            <person name="Era A."/>
            <person name="Ohbayashi R."/>
            <person name="Uzuka A."/>
            <person name="Nozaki H."/>
            <person name="Yoshikawa H."/>
            <person name="Miyagishima S.Y."/>
        </authorList>
    </citation>
    <scope>NUCLEOTIDE SEQUENCE [LARGE SCALE GENOMIC DNA]</scope>
    <source>
        <strain evidence="4 5">NIES-2499</strain>
    </source>
</reference>
<comment type="similarity">
    <text evidence="1">Belongs to the BLOC1S1 family.</text>
</comment>
<dbReference type="InterPro" id="IPR009395">
    <property type="entry name" value="BLOC1S1"/>
</dbReference>
<comment type="caution">
    <text evidence="4">The sequence shown here is derived from an EMBL/GenBank/DDBJ whole genome shotgun (WGS) entry which is preliminary data.</text>
</comment>
<evidence type="ECO:0000313" key="4">
    <source>
        <dbReference type="EMBL" id="GAX74830.1"/>
    </source>
</evidence>
<evidence type="ECO:0000256" key="3">
    <source>
        <dbReference type="SAM" id="Coils"/>
    </source>
</evidence>
<dbReference type="OrthoDB" id="20018at2759"/>
<organism evidence="4 5">
    <name type="scientific">Chlamydomonas eustigma</name>
    <dbReference type="NCBI Taxonomy" id="1157962"/>
    <lineage>
        <taxon>Eukaryota</taxon>
        <taxon>Viridiplantae</taxon>
        <taxon>Chlorophyta</taxon>
        <taxon>core chlorophytes</taxon>
        <taxon>Chlorophyceae</taxon>
        <taxon>CS clade</taxon>
        <taxon>Chlamydomonadales</taxon>
        <taxon>Chlamydomonadaceae</taxon>
        <taxon>Chlamydomonas</taxon>
    </lineage>
</organism>
<dbReference type="EMBL" id="BEGY01000009">
    <property type="protein sequence ID" value="GAX74830.1"/>
    <property type="molecule type" value="Genomic_DNA"/>
</dbReference>
<evidence type="ECO:0000256" key="2">
    <source>
        <dbReference type="ARBA" id="ARBA00019577"/>
    </source>
</evidence>
<accession>A0A250WWD0</accession>
<name>A0A250WWD0_9CHLO</name>
<dbReference type="AlphaFoldDB" id="A0A250WWD0"/>